<gene>
    <name evidence="4" type="ORF">PO158_09325</name>
</gene>
<keyword evidence="1" id="KW-0175">Coiled coil</keyword>
<feature type="region of interest" description="Disordered" evidence="2">
    <location>
        <begin position="123"/>
        <end position="165"/>
    </location>
</feature>
<protein>
    <recommendedName>
        <fullName evidence="6">DUF5011 domain-containing protein</fullName>
    </recommendedName>
</protein>
<dbReference type="EMBL" id="JAQOND010000032">
    <property type="protein sequence ID" value="MDC2828480.1"/>
    <property type="molecule type" value="Genomic_DNA"/>
</dbReference>
<evidence type="ECO:0008006" key="6">
    <source>
        <dbReference type="Google" id="ProtNLM"/>
    </source>
</evidence>
<comment type="caution">
    <text evidence="4">The sequence shown here is derived from an EMBL/GenBank/DDBJ whole genome shotgun (WGS) entry which is preliminary data.</text>
</comment>
<feature type="compositionally biased region" description="Basic and acidic residues" evidence="2">
    <location>
        <begin position="154"/>
        <end position="163"/>
    </location>
</feature>
<keyword evidence="3" id="KW-1133">Transmembrane helix</keyword>
<evidence type="ECO:0000313" key="5">
    <source>
        <dbReference type="Proteomes" id="UP001218021"/>
    </source>
</evidence>
<feature type="transmembrane region" description="Helical" evidence="3">
    <location>
        <begin position="172"/>
        <end position="191"/>
    </location>
</feature>
<evidence type="ECO:0000256" key="1">
    <source>
        <dbReference type="SAM" id="Coils"/>
    </source>
</evidence>
<dbReference type="Proteomes" id="UP001218021">
    <property type="component" value="Unassembled WGS sequence"/>
</dbReference>
<dbReference type="AlphaFoldDB" id="A0AAJ1HTW9"/>
<sequence>MSDNPIIKIGNRDVYVEETNAEKPYDLVQIANITAISPDIAIEQDLKSIADQLEGSTHNSTDIAIKPTIAVNERRIDYSMPGIYKVAVSAMDANGNIAIDYLQVHVLSPKDVRRVEAGKEPLEKEFAKEERRQKGNKRQQRKRQRQIKQAANPKPEKNRNERGKSKRKNKRLVIFLILLQLVIIAGTLLFFHTINNSKPAESFHDVEVNDSLSTYNKEANTLINQLEMATEAYEKNNNKTMFYKSVGVVQSDNYSLQMSLSYRKKHGKGYLTLENKLQKLANTAQVMQTVKSPQKATKVYQKAYGGMNKISMIVDDMVLSN</sequence>
<organism evidence="4 5">
    <name type="scientific">Limosilactobacillus mucosae</name>
    <name type="common">Lactobacillus mucosae</name>
    <dbReference type="NCBI Taxonomy" id="97478"/>
    <lineage>
        <taxon>Bacteria</taxon>
        <taxon>Bacillati</taxon>
        <taxon>Bacillota</taxon>
        <taxon>Bacilli</taxon>
        <taxon>Lactobacillales</taxon>
        <taxon>Lactobacillaceae</taxon>
        <taxon>Limosilactobacillus</taxon>
    </lineage>
</organism>
<feature type="coiled-coil region" evidence="1">
    <location>
        <begin position="212"/>
        <end position="239"/>
    </location>
</feature>
<dbReference type="RefSeq" id="WP_272207431.1">
    <property type="nucleotide sequence ID" value="NZ_JAQONC010000001.1"/>
</dbReference>
<keyword evidence="3" id="KW-0812">Transmembrane</keyword>
<evidence type="ECO:0000256" key="3">
    <source>
        <dbReference type="SAM" id="Phobius"/>
    </source>
</evidence>
<feature type="compositionally biased region" description="Basic residues" evidence="2">
    <location>
        <begin position="134"/>
        <end position="146"/>
    </location>
</feature>
<keyword evidence="3" id="KW-0472">Membrane</keyword>
<evidence type="ECO:0000256" key="2">
    <source>
        <dbReference type="SAM" id="MobiDB-lite"/>
    </source>
</evidence>
<evidence type="ECO:0000313" key="4">
    <source>
        <dbReference type="EMBL" id="MDC2828480.1"/>
    </source>
</evidence>
<feature type="compositionally biased region" description="Basic and acidic residues" evidence="2">
    <location>
        <begin position="123"/>
        <end position="133"/>
    </location>
</feature>
<reference evidence="4" key="1">
    <citation type="submission" date="2023-01" db="EMBL/GenBank/DDBJ databases">
        <title>Genome analysis of 13 Lactobacillus isolated from gut of wild boar.</title>
        <authorList>
            <person name="Papp P."/>
            <person name="Libisch B."/>
            <person name="Nagy T."/>
            <person name="Olasz F."/>
        </authorList>
    </citation>
    <scope>NUCLEOTIDE SEQUENCE</scope>
    <source>
        <strain evidence="4">F108</strain>
    </source>
</reference>
<name>A0AAJ1HTW9_LIMMU</name>
<proteinExistence type="predicted"/>
<accession>A0AAJ1HTW9</accession>